<gene>
    <name evidence="1" type="ORF">ACH5RR_009767</name>
</gene>
<evidence type="ECO:0000313" key="2">
    <source>
        <dbReference type="Proteomes" id="UP001630127"/>
    </source>
</evidence>
<comment type="caution">
    <text evidence="1">The sequence shown here is derived from an EMBL/GenBank/DDBJ whole genome shotgun (WGS) entry which is preliminary data.</text>
</comment>
<accession>A0ABD3AI30</accession>
<organism evidence="1 2">
    <name type="scientific">Cinchona calisaya</name>
    <dbReference type="NCBI Taxonomy" id="153742"/>
    <lineage>
        <taxon>Eukaryota</taxon>
        <taxon>Viridiplantae</taxon>
        <taxon>Streptophyta</taxon>
        <taxon>Embryophyta</taxon>
        <taxon>Tracheophyta</taxon>
        <taxon>Spermatophyta</taxon>
        <taxon>Magnoliopsida</taxon>
        <taxon>eudicotyledons</taxon>
        <taxon>Gunneridae</taxon>
        <taxon>Pentapetalae</taxon>
        <taxon>asterids</taxon>
        <taxon>lamiids</taxon>
        <taxon>Gentianales</taxon>
        <taxon>Rubiaceae</taxon>
        <taxon>Cinchonoideae</taxon>
        <taxon>Cinchoneae</taxon>
        <taxon>Cinchona</taxon>
    </lineage>
</organism>
<proteinExistence type="predicted"/>
<protein>
    <submittedName>
        <fullName evidence="1">Uncharacterized protein</fullName>
    </submittedName>
</protein>
<sequence length="303" mass="32821">MSKNYDTNGLSVRKEKLLIQLQDYAAELTWLIQFVPVFFSKVANKEPGVTNRLGHQIARACPFCLDLNRKIDTVALHIDCIIIVTLWVLQQSATCILGRGSCNHDKLMSNLAQPDALAYGKAAGCEERFASCCFCSASNYLKFVMQESSVCCTVSLMAVVVLIVLTACADLCDGIAVVETSAMALLLSKFIALFSTILPAFPLDLELPRSIVTLLLPAYSLSSLGSGAAAISCGNSGTADLSHYRFHRIFNKFAMSVWKVGGAKCGGGFHRISEWVADSKTHAMECLTSFCEAADPGFVFEGE</sequence>
<dbReference type="AlphaFoldDB" id="A0ABD3AI30"/>
<evidence type="ECO:0000313" key="1">
    <source>
        <dbReference type="EMBL" id="KAL3530445.1"/>
    </source>
</evidence>
<name>A0ABD3AI30_9GENT</name>
<reference evidence="1 2" key="1">
    <citation type="submission" date="2024-11" db="EMBL/GenBank/DDBJ databases">
        <title>A near-complete genome assembly of Cinchona calisaya.</title>
        <authorList>
            <person name="Lian D.C."/>
            <person name="Zhao X.W."/>
            <person name="Wei L."/>
        </authorList>
    </citation>
    <scope>NUCLEOTIDE SEQUENCE [LARGE SCALE GENOMIC DNA]</scope>
    <source>
        <tissue evidence="1">Nenye</tissue>
    </source>
</reference>
<keyword evidence="2" id="KW-1185">Reference proteome</keyword>
<dbReference type="EMBL" id="JBJUIK010000004">
    <property type="protein sequence ID" value="KAL3530445.1"/>
    <property type="molecule type" value="Genomic_DNA"/>
</dbReference>
<dbReference type="Proteomes" id="UP001630127">
    <property type="component" value="Unassembled WGS sequence"/>
</dbReference>